<keyword evidence="5" id="KW-0539">Nucleus</keyword>
<protein>
    <submittedName>
        <fullName evidence="8">10824_t:CDS:1</fullName>
    </submittedName>
</protein>
<evidence type="ECO:0000256" key="3">
    <source>
        <dbReference type="ARBA" id="ARBA00022679"/>
    </source>
</evidence>
<accession>A0A9N8VCU8</accession>
<evidence type="ECO:0000259" key="7">
    <source>
        <dbReference type="Pfam" id="PF10408"/>
    </source>
</evidence>
<feature type="region of interest" description="Disordered" evidence="6">
    <location>
        <begin position="1"/>
        <end position="74"/>
    </location>
</feature>
<keyword evidence="4" id="KW-0833">Ubl conjugation pathway</keyword>
<dbReference type="GO" id="GO:0006511">
    <property type="term" value="P:ubiquitin-dependent protein catabolic process"/>
    <property type="evidence" value="ECO:0007669"/>
    <property type="project" value="InterPro"/>
</dbReference>
<dbReference type="GO" id="GO:0005737">
    <property type="term" value="C:cytoplasm"/>
    <property type="evidence" value="ECO:0007669"/>
    <property type="project" value="TreeGrafter"/>
</dbReference>
<evidence type="ECO:0000256" key="1">
    <source>
        <dbReference type="ARBA" id="ARBA00004123"/>
    </source>
</evidence>
<dbReference type="InterPro" id="IPR045132">
    <property type="entry name" value="UBE4"/>
</dbReference>
<keyword evidence="3" id="KW-0808">Transferase</keyword>
<dbReference type="GO" id="GO:0036503">
    <property type="term" value="P:ERAD pathway"/>
    <property type="evidence" value="ECO:0007669"/>
    <property type="project" value="InterPro"/>
</dbReference>
<feature type="compositionally biased region" description="Low complexity" evidence="6">
    <location>
        <begin position="28"/>
        <end position="45"/>
    </location>
</feature>
<dbReference type="Proteomes" id="UP000789396">
    <property type="component" value="Unassembled WGS sequence"/>
</dbReference>
<evidence type="ECO:0000256" key="5">
    <source>
        <dbReference type="ARBA" id="ARBA00023242"/>
    </source>
</evidence>
<evidence type="ECO:0000256" key="4">
    <source>
        <dbReference type="ARBA" id="ARBA00022786"/>
    </source>
</evidence>
<dbReference type="GO" id="GO:0000209">
    <property type="term" value="P:protein polyubiquitination"/>
    <property type="evidence" value="ECO:0007669"/>
    <property type="project" value="TreeGrafter"/>
</dbReference>
<name>A0A9N8VCU8_9GLOM</name>
<sequence length="295" mass="33273">MDSSPPPPESVQEPTPLSDSEKRLAKLQQSSNNSSEPSQPTASSSKTVPARASILPKTPVQEKPASPIKKYSLPVNKEQLPERLGPSQFVSRLLAEFDSPEGLPLDFIKEVVYKVDDEGFDKQYRQERESTLRADERSATSYMSLGNETVNMLVYMTSEVADPFLTPQMVERLAAMLDYNLKSLVGPKCTELKVRNPETYSFRPKDLLSQLVNIYLNLCKHKEFIQAVARDRRSYDRAYFSKAASILLKFGLNSEKNVSVLEKFVNEVEKTIKLELEGEEELGDVPEEFLGKRTS</sequence>
<dbReference type="AlphaFoldDB" id="A0A9N8VCU8"/>
<comment type="caution">
    <text evidence="8">The sequence shown here is derived from an EMBL/GenBank/DDBJ whole genome shotgun (WGS) entry which is preliminary data.</text>
</comment>
<dbReference type="OrthoDB" id="20295at2759"/>
<evidence type="ECO:0000313" key="8">
    <source>
        <dbReference type="EMBL" id="CAG8451055.1"/>
    </source>
</evidence>
<dbReference type="GO" id="GO:0000151">
    <property type="term" value="C:ubiquitin ligase complex"/>
    <property type="evidence" value="ECO:0007669"/>
    <property type="project" value="InterPro"/>
</dbReference>
<organism evidence="8 9">
    <name type="scientific">Racocetra fulgida</name>
    <dbReference type="NCBI Taxonomy" id="60492"/>
    <lineage>
        <taxon>Eukaryota</taxon>
        <taxon>Fungi</taxon>
        <taxon>Fungi incertae sedis</taxon>
        <taxon>Mucoromycota</taxon>
        <taxon>Glomeromycotina</taxon>
        <taxon>Glomeromycetes</taxon>
        <taxon>Diversisporales</taxon>
        <taxon>Gigasporaceae</taxon>
        <taxon>Racocetra</taxon>
    </lineage>
</organism>
<evidence type="ECO:0000313" key="9">
    <source>
        <dbReference type="Proteomes" id="UP000789396"/>
    </source>
</evidence>
<evidence type="ECO:0000256" key="6">
    <source>
        <dbReference type="SAM" id="MobiDB-lite"/>
    </source>
</evidence>
<evidence type="ECO:0000256" key="2">
    <source>
        <dbReference type="ARBA" id="ARBA00004906"/>
    </source>
</evidence>
<comment type="subcellular location">
    <subcellularLocation>
        <location evidence="1">Nucleus</location>
    </subcellularLocation>
</comment>
<reference evidence="8" key="1">
    <citation type="submission" date="2021-06" db="EMBL/GenBank/DDBJ databases">
        <authorList>
            <person name="Kallberg Y."/>
            <person name="Tangrot J."/>
            <person name="Rosling A."/>
        </authorList>
    </citation>
    <scope>NUCLEOTIDE SEQUENCE</scope>
    <source>
        <strain evidence="8">IN212</strain>
    </source>
</reference>
<comment type="pathway">
    <text evidence="2">Protein modification; protein ubiquitination.</text>
</comment>
<dbReference type="PANTHER" id="PTHR13931:SF2">
    <property type="entry name" value="UBIQUITIN CONJUGATION FACTOR E4 B"/>
    <property type="match status" value="1"/>
</dbReference>
<gene>
    <name evidence="8" type="ORF">RFULGI_LOCUS230</name>
</gene>
<dbReference type="GO" id="GO:0005634">
    <property type="term" value="C:nucleus"/>
    <property type="evidence" value="ECO:0007669"/>
    <property type="project" value="UniProtKB-SubCell"/>
</dbReference>
<dbReference type="GO" id="GO:0034450">
    <property type="term" value="F:ubiquitin-ubiquitin ligase activity"/>
    <property type="evidence" value="ECO:0007669"/>
    <property type="project" value="InterPro"/>
</dbReference>
<dbReference type="PANTHER" id="PTHR13931">
    <property type="entry name" value="UBIQUITINATION FACTOR E4"/>
    <property type="match status" value="1"/>
</dbReference>
<dbReference type="InterPro" id="IPR019474">
    <property type="entry name" value="Ub_conjug_fac_E4_core"/>
</dbReference>
<keyword evidence="9" id="KW-1185">Reference proteome</keyword>
<dbReference type="Pfam" id="PF10408">
    <property type="entry name" value="Ufd2P_core"/>
    <property type="match status" value="1"/>
</dbReference>
<feature type="domain" description="Ubiquitin conjugation factor E4 core" evidence="7">
    <location>
        <begin position="118"/>
        <end position="269"/>
    </location>
</feature>
<dbReference type="EMBL" id="CAJVPZ010000052">
    <property type="protein sequence ID" value="CAG8451055.1"/>
    <property type="molecule type" value="Genomic_DNA"/>
</dbReference>
<proteinExistence type="predicted"/>